<organism evidence="2 3">
    <name type="scientific">Svornostia abyssi</name>
    <dbReference type="NCBI Taxonomy" id="2898438"/>
    <lineage>
        <taxon>Bacteria</taxon>
        <taxon>Bacillati</taxon>
        <taxon>Actinomycetota</taxon>
        <taxon>Thermoleophilia</taxon>
        <taxon>Solirubrobacterales</taxon>
        <taxon>Baekduiaceae</taxon>
        <taxon>Svornostia</taxon>
    </lineage>
</organism>
<dbReference type="EMBL" id="CP088295">
    <property type="protein sequence ID" value="UUY05868.1"/>
    <property type="molecule type" value="Genomic_DNA"/>
</dbReference>
<keyword evidence="2" id="KW-0378">Hydrolase</keyword>
<dbReference type="Gene3D" id="3.40.50.1820">
    <property type="entry name" value="alpha/beta hydrolase"/>
    <property type="match status" value="1"/>
</dbReference>
<gene>
    <name evidence="2" type="ORF">LRS13_10220</name>
</gene>
<dbReference type="SUPFAM" id="SSF53474">
    <property type="entry name" value="alpha/beta-Hydrolases"/>
    <property type="match status" value="1"/>
</dbReference>
<dbReference type="Pfam" id="PF12697">
    <property type="entry name" value="Abhydrolase_6"/>
    <property type="match status" value="1"/>
</dbReference>
<accession>A0ABY5PMD8</accession>
<evidence type="ECO:0000313" key="3">
    <source>
        <dbReference type="Proteomes" id="UP001058860"/>
    </source>
</evidence>
<name>A0ABY5PMD8_9ACTN</name>
<feature type="domain" description="AB hydrolase-1" evidence="1">
    <location>
        <begin position="22"/>
        <end position="253"/>
    </location>
</feature>
<keyword evidence="3" id="KW-1185">Reference proteome</keyword>
<dbReference type="GO" id="GO:0016787">
    <property type="term" value="F:hydrolase activity"/>
    <property type="evidence" value="ECO:0007669"/>
    <property type="project" value="UniProtKB-KW"/>
</dbReference>
<dbReference type="PANTHER" id="PTHR43194:SF2">
    <property type="entry name" value="PEROXISOMAL MEMBRANE PROTEIN LPX1"/>
    <property type="match status" value="1"/>
</dbReference>
<dbReference type="PANTHER" id="PTHR43194">
    <property type="entry name" value="HYDROLASE ALPHA/BETA FOLD FAMILY"/>
    <property type="match status" value="1"/>
</dbReference>
<dbReference type="PRINTS" id="PR00111">
    <property type="entry name" value="ABHYDROLASE"/>
</dbReference>
<dbReference type="InterPro" id="IPR029058">
    <property type="entry name" value="AB_hydrolase_fold"/>
</dbReference>
<sequence>MTDVYTRSGVVACRERGIGLPVVLLPAAGHTARDYDAIVPGLSRRYLRTIAVDWPGHGDSPAPKPGTATASGFADAAEDVVSTLAPEGAVVIGNSVGGFAAARLAIRRPDLVRALVLVDSGGFLAQTLKVRAFCALMGRPGVLRRVYPQFAAHYMRASREEDRAVLEQTVAGMRDPVRIDTVASVWKSFAAPEFDLREDVRRIAVPTLVVWGTKDPNIPVSAGRALAASLPDGRMLELDCGHVPFASAPEAFSGALQLFLAQALPEDRMQSAVATAVAPGS</sequence>
<dbReference type="InterPro" id="IPR050228">
    <property type="entry name" value="Carboxylesterase_BioH"/>
</dbReference>
<proteinExistence type="predicted"/>
<reference evidence="3" key="1">
    <citation type="submission" date="2021-11" db="EMBL/GenBank/DDBJ databases">
        <title>Cultivation dependent microbiological survey of springs from the worlds oldest radium mine currently devoted to the extraction of radon-saturated water.</title>
        <authorList>
            <person name="Kapinusova G."/>
            <person name="Smrhova T."/>
            <person name="Strejcek M."/>
            <person name="Suman J."/>
            <person name="Jani K."/>
            <person name="Pajer P."/>
            <person name="Uhlik O."/>
        </authorList>
    </citation>
    <scope>NUCLEOTIDE SEQUENCE [LARGE SCALE GENOMIC DNA]</scope>
    <source>
        <strain evidence="3">J379</strain>
    </source>
</reference>
<dbReference type="Proteomes" id="UP001058860">
    <property type="component" value="Chromosome"/>
</dbReference>
<dbReference type="InterPro" id="IPR000073">
    <property type="entry name" value="AB_hydrolase_1"/>
</dbReference>
<evidence type="ECO:0000259" key="1">
    <source>
        <dbReference type="Pfam" id="PF12697"/>
    </source>
</evidence>
<protein>
    <submittedName>
        <fullName evidence="2">Alpha/beta hydrolase</fullName>
    </submittedName>
</protein>
<evidence type="ECO:0000313" key="2">
    <source>
        <dbReference type="EMBL" id="UUY05868.1"/>
    </source>
</evidence>
<dbReference type="RefSeq" id="WP_353866309.1">
    <property type="nucleotide sequence ID" value="NZ_CP088295.1"/>
</dbReference>